<dbReference type="InterPro" id="IPR036388">
    <property type="entry name" value="WH-like_DNA-bd_sf"/>
</dbReference>
<keyword evidence="1" id="KW-0175">Coiled coil</keyword>
<keyword evidence="3" id="KW-1185">Reference proteome</keyword>
<name>A0A5B7WS43_9MICC</name>
<dbReference type="SUPFAM" id="SSF46689">
    <property type="entry name" value="Homeodomain-like"/>
    <property type="match status" value="1"/>
</dbReference>
<gene>
    <name evidence="2" type="ORF">GcLGCM259_0247</name>
</gene>
<feature type="coiled-coil region" evidence="1">
    <location>
        <begin position="68"/>
        <end position="95"/>
    </location>
</feature>
<dbReference type="GO" id="GO:0004803">
    <property type="term" value="F:transposase activity"/>
    <property type="evidence" value="ECO:0007669"/>
    <property type="project" value="InterPro"/>
</dbReference>
<dbReference type="EMBL" id="CP034412">
    <property type="protein sequence ID" value="QCY46030.1"/>
    <property type="molecule type" value="Genomic_DNA"/>
</dbReference>
<evidence type="ECO:0000313" key="3">
    <source>
        <dbReference type="Proteomes" id="UP000307000"/>
    </source>
</evidence>
<evidence type="ECO:0000256" key="1">
    <source>
        <dbReference type="SAM" id="Coils"/>
    </source>
</evidence>
<accession>A0A5B7WS43</accession>
<dbReference type="RefSeq" id="WP_138925515.1">
    <property type="nucleotide sequence ID" value="NZ_CP034412.1"/>
</dbReference>
<dbReference type="GO" id="GO:0006313">
    <property type="term" value="P:DNA transposition"/>
    <property type="evidence" value="ECO:0007669"/>
    <property type="project" value="InterPro"/>
</dbReference>
<dbReference type="InterPro" id="IPR009057">
    <property type="entry name" value="Homeodomain-like_sf"/>
</dbReference>
<dbReference type="Gene3D" id="1.10.10.10">
    <property type="entry name" value="Winged helix-like DNA-binding domain superfamily/Winged helix DNA-binding domain"/>
    <property type="match status" value="1"/>
</dbReference>
<sequence length="110" mass="12459">MPTPRKYDAETQARAVRLYQERIEQGNISQTRARQEIGELLGNNPGTLRNWIRREQGESLTPAAAASREPANEEVARLRRENAQLRRANEILKTASAFFAAAELDRKLGQ</sequence>
<dbReference type="KEGG" id="gcr:GcLGCM259_0247"/>
<dbReference type="AlphaFoldDB" id="A0A5B7WS43"/>
<proteinExistence type="predicted"/>
<protein>
    <submittedName>
        <fullName evidence="2">Transposase orfA for insertion sequence element</fullName>
    </submittedName>
</protein>
<organism evidence="2 3">
    <name type="scientific">Glutamicibacter creatinolyticus</name>
    <dbReference type="NCBI Taxonomy" id="162496"/>
    <lineage>
        <taxon>Bacteria</taxon>
        <taxon>Bacillati</taxon>
        <taxon>Actinomycetota</taxon>
        <taxon>Actinomycetes</taxon>
        <taxon>Micrococcales</taxon>
        <taxon>Micrococcaceae</taxon>
        <taxon>Glutamicibacter</taxon>
    </lineage>
</organism>
<dbReference type="Proteomes" id="UP000307000">
    <property type="component" value="Chromosome"/>
</dbReference>
<dbReference type="InterPro" id="IPR002514">
    <property type="entry name" value="Transposase_8"/>
</dbReference>
<reference evidence="2 3" key="1">
    <citation type="submission" date="2018-12" db="EMBL/GenBank/DDBJ databases">
        <title>Complete Genome Sequence of Glutamicibacter creatinolyticus strain LGCM259,isolated from an abscess of a 12-year-old mare in Italy.</title>
        <authorList>
            <person name="Santos R.G."/>
            <person name="Silva A.L."/>
            <person name="Seyffert N."/>
            <person name="Castro T.L.P."/>
            <person name="Attili A.R."/>
            <person name="Rifici C."/>
            <person name="Mazzullo G."/>
            <person name="Brenig B."/>
            <person name="Venanzi F."/>
            <person name="Azevedo V."/>
        </authorList>
    </citation>
    <scope>NUCLEOTIDE SEQUENCE [LARGE SCALE GENOMIC DNA]</scope>
    <source>
        <strain evidence="2 3">LGCM 259</strain>
    </source>
</reference>
<evidence type="ECO:0000313" key="2">
    <source>
        <dbReference type="EMBL" id="QCY46030.1"/>
    </source>
</evidence>
<dbReference type="GO" id="GO:0003677">
    <property type="term" value="F:DNA binding"/>
    <property type="evidence" value="ECO:0007669"/>
    <property type="project" value="InterPro"/>
</dbReference>
<dbReference type="Pfam" id="PF01527">
    <property type="entry name" value="HTH_Tnp_1"/>
    <property type="match status" value="1"/>
</dbReference>